<dbReference type="STRING" id="1806994.A0A507BXD6"/>
<dbReference type="InterPro" id="IPR020103">
    <property type="entry name" value="PsdUridine_synth_cat_dom_sf"/>
</dbReference>
<feature type="region of interest" description="Disordered" evidence="2">
    <location>
        <begin position="192"/>
        <end position="215"/>
    </location>
</feature>
<comment type="caution">
    <text evidence="3">The sequence shown here is derived from an EMBL/GenBank/DDBJ whole genome shotgun (WGS) entry which is preliminary data.</text>
</comment>
<dbReference type="InterPro" id="IPR020094">
    <property type="entry name" value="TruA/RsuA/RluB/E/F_N"/>
</dbReference>
<dbReference type="PANTHER" id="PTHR11142">
    <property type="entry name" value="PSEUDOURIDYLATE SYNTHASE"/>
    <property type="match status" value="1"/>
</dbReference>
<name>A0A507BXD6_9FUNG</name>
<evidence type="ECO:0008006" key="5">
    <source>
        <dbReference type="Google" id="ProtNLM"/>
    </source>
</evidence>
<evidence type="ECO:0000313" key="3">
    <source>
        <dbReference type="EMBL" id="TPX33457.1"/>
    </source>
</evidence>
<evidence type="ECO:0000256" key="1">
    <source>
        <dbReference type="ARBA" id="ARBA00023235"/>
    </source>
</evidence>
<dbReference type="PANTHER" id="PTHR11142:SF4">
    <property type="entry name" value="PSEUDOURIDYLATE SYNTHASE 1 HOMOLOG"/>
    <property type="match status" value="1"/>
</dbReference>
<dbReference type="Gene3D" id="3.30.70.660">
    <property type="entry name" value="Pseudouridine synthase I, catalytic domain, C-terminal subdomain"/>
    <property type="match status" value="1"/>
</dbReference>
<feature type="region of interest" description="Disordered" evidence="2">
    <location>
        <begin position="1"/>
        <end position="57"/>
    </location>
</feature>
<feature type="compositionally biased region" description="Polar residues" evidence="2">
    <location>
        <begin position="1"/>
        <end position="30"/>
    </location>
</feature>
<dbReference type="GeneID" id="42004897"/>
<sequence length="502" mass="56157">MNTASRQKASTLTRQAATSQPMAAPQQVSWSPPAVEERPGRAVTNDTLGRNRKRSKSRDMALKKIGILLSYSGKGYYALEKAKGQRTIEGDIITALETLGLAQGQSLRISRSGNTVEGGHAARQVLSLEIIDDDKPYVVDTLNQLLPEQIRIWGLVRTVQDFSARRNCDSQTWTYWLPTYSFIPPPATTAYAYPPQREEYPMPPPEPQGDNGLLSGLRKMTIGRTRRKSLYGSSGLALPGESADPLDAVRSAGSGQMATPPASPRSPSGANSRPTLQQGPIDIAPPSEQELLRMQQYRASPQQLDALQHMMGMYRGSHNWHNYVRNGSYEEMGHDMVQNVMCSPPEYHNNMEWVRITFTAANFHKYQILKMVALAVLIIRTNTPRSIVANSFGFANIDIPEAPAYSLVLEDSKYDGINGEMQKLISASSTFATTLGTIKFAPYNPQIEEFKQRFIYEEIFNDEAEIMGFEAWMRTLDKFSFLYHYLNPRGVLDLSEFQRGGR</sequence>
<dbReference type="EMBL" id="QEAO01000020">
    <property type="protein sequence ID" value="TPX33457.1"/>
    <property type="molecule type" value="Genomic_DNA"/>
</dbReference>
<proteinExistence type="predicted"/>
<dbReference type="FunFam" id="3.30.70.660:FF:000002">
    <property type="entry name" value="tRNA pseudouridine synthase"/>
    <property type="match status" value="1"/>
</dbReference>
<dbReference type="InterPro" id="IPR001406">
    <property type="entry name" value="PsdUridine_synth_TruA"/>
</dbReference>
<dbReference type="RefSeq" id="XP_031024432.1">
    <property type="nucleotide sequence ID" value="XM_031169600.1"/>
</dbReference>
<dbReference type="GO" id="GO:0031119">
    <property type="term" value="P:tRNA pseudouridine synthesis"/>
    <property type="evidence" value="ECO:0007669"/>
    <property type="project" value="TreeGrafter"/>
</dbReference>
<feature type="region of interest" description="Disordered" evidence="2">
    <location>
        <begin position="231"/>
        <end position="283"/>
    </location>
</feature>
<dbReference type="GO" id="GO:0009982">
    <property type="term" value="F:pseudouridine synthase activity"/>
    <property type="evidence" value="ECO:0007669"/>
    <property type="project" value="InterPro"/>
</dbReference>
<dbReference type="SUPFAM" id="SSF55120">
    <property type="entry name" value="Pseudouridine synthase"/>
    <property type="match status" value="1"/>
</dbReference>
<protein>
    <recommendedName>
        <fullName evidence="5">Pseudouridine synthase I TruA alpha/beta domain-containing protein</fullName>
    </recommendedName>
</protein>
<feature type="compositionally biased region" description="Polar residues" evidence="2">
    <location>
        <begin position="265"/>
        <end position="278"/>
    </location>
</feature>
<dbReference type="Proteomes" id="UP000319731">
    <property type="component" value="Unassembled WGS sequence"/>
</dbReference>
<dbReference type="GO" id="GO:0005634">
    <property type="term" value="C:nucleus"/>
    <property type="evidence" value="ECO:0007669"/>
    <property type="project" value="TreeGrafter"/>
</dbReference>
<dbReference type="OrthoDB" id="10256309at2759"/>
<keyword evidence="1" id="KW-0413">Isomerase</keyword>
<dbReference type="AlphaFoldDB" id="A0A507BXD6"/>
<organism evidence="3 4">
    <name type="scientific">Synchytrium microbalum</name>
    <dbReference type="NCBI Taxonomy" id="1806994"/>
    <lineage>
        <taxon>Eukaryota</taxon>
        <taxon>Fungi</taxon>
        <taxon>Fungi incertae sedis</taxon>
        <taxon>Chytridiomycota</taxon>
        <taxon>Chytridiomycota incertae sedis</taxon>
        <taxon>Chytridiomycetes</taxon>
        <taxon>Synchytriales</taxon>
        <taxon>Synchytriaceae</taxon>
        <taxon>Synchytrium</taxon>
    </lineage>
</organism>
<dbReference type="Gene3D" id="3.30.70.580">
    <property type="entry name" value="Pseudouridine synthase I, catalytic domain, N-terminal subdomain"/>
    <property type="match status" value="1"/>
</dbReference>
<accession>A0A507BXD6</accession>
<evidence type="ECO:0000313" key="4">
    <source>
        <dbReference type="Proteomes" id="UP000319731"/>
    </source>
</evidence>
<keyword evidence="4" id="KW-1185">Reference proteome</keyword>
<dbReference type="GO" id="GO:0003723">
    <property type="term" value="F:RNA binding"/>
    <property type="evidence" value="ECO:0007669"/>
    <property type="project" value="InterPro"/>
</dbReference>
<gene>
    <name evidence="3" type="ORF">SmJEL517_g03672</name>
</gene>
<evidence type="ECO:0000256" key="2">
    <source>
        <dbReference type="SAM" id="MobiDB-lite"/>
    </source>
</evidence>
<dbReference type="GO" id="GO:1990481">
    <property type="term" value="P:mRNA pseudouridine synthesis"/>
    <property type="evidence" value="ECO:0007669"/>
    <property type="project" value="TreeGrafter"/>
</dbReference>
<reference evidence="3 4" key="1">
    <citation type="journal article" date="2019" name="Sci. Rep.">
        <title>Comparative genomics of chytrid fungi reveal insights into the obligate biotrophic and pathogenic lifestyle of Synchytrium endobioticum.</title>
        <authorList>
            <person name="van de Vossenberg B.T.L.H."/>
            <person name="Warris S."/>
            <person name="Nguyen H.D.T."/>
            <person name="van Gent-Pelzer M.P.E."/>
            <person name="Joly D.L."/>
            <person name="van de Geest H.C."/>
            <person name="Bonants P.J.M."/>
            <person name="Smith D.S."/>
            <person name="Levesque C.A."/>
            <person name="van der Lee T.A.J."/>
        </authorList>
    </citation>
    <scope>NUCLEOTIDE SEQUENCE [LARGE SCALE GENOMIC DNA]</scope>
    <source>
        <strain evidence="3 4">JEL517</strain>
    </source>
</reference>
<dbReference type="InterPro" id="IPR020095">
    <property type="entry name" value="PsdUridine_synth_TruA_C"/>
</dbReference>